<evidence type="ECO:0000313" key="2">
    <source>
        <dbReference type="Proteomes" id="UP000199341"/>
    </source>
</evidence>
<dbReference type="RefSeq" id="WP_093785413.1">
    <property type="nucleotide sequence ID" value="NZ_FNIE01000007.1"/>
</dbReference>
<accession>A0A1H0GQU3</accession>
<dbReference type="Proteomes" id="UP000199341">
    <property type="component" value="Unassembled WGS sequence"/>
</dbReference>
<reference evidence="1 2" key="1">
    <citation type="submission" date="2016-10" db="EMBL/GenBank/DDBJ databases">
        <authorList>
            <person name="de Groot N.N."/>
        </authorList>
    </citation>
    <scope>NUCLEOTIDE SEQUENCE [LARGE SCALE GENOMIC DNA]</scope>
    <source>
        <strain evidence="1 2">CGMCC 4.2022</strain>
    </source>
</reference>
<name>A0A1H0GQU3_9ACTN</name>
<gene>
    <name evidence="1" type="ORF">SAMN05216259_107227</name>
</gene>
<dbReference type="EMBL" id="FNIE01000007">
    <property type="protein sequence ID" value="SDO09273.1"/>
    <property type="molecule type" value="Genomic_DNA"/>
</dbReference>
<evidence type="ECO:0000313" key="1">
    <source>
        <dbReference type="EMBL" id="SDO09273.1"/>
    </source>
</evidence>
<dbReference type="OrthoDB" id="4559689at2"/>
<sequence length="66" mass="7969">MDPSQEPTGRLSDEEFRQFLSLLRRYLHHDLDQWELLVTQREFGPAYAVFANKLPEGWPEEMFRPF</sequence>
<dbReference type="AlphaFoldDB" id="A0A1H0GQU3"/>
<proteinExistence type="predicted"/>
<protein>
    <submittedName>
        <fullName evidence="1">Uncharacterized protein</fullName>
    </submittedName>
</protein>
<keyword evidence="2" id="KW-1185">Reference proteome</keyword>
<organism evidence="1 2">
    <name type="scientific">Actinacidiphila guanduensis</name>
    <dbReference type="NCBI Taxonomy" id="310781"/>
    <lineage>
        <taxon>Bacteria</taxon>
        <taxon>Bacillati</taxon>
        <taxon>Actinomycetota</taxon>
        <taxon>Actinomycetes</taxon>
        <taxon>Kitasatosporales</taxon>
        <taxon>Streptomycetaceae</taxon>
        <taxon>Actinacidiphila</taxon>
    </lineage>
</organism>